<reference evidence="2 3" key="1">
    <citation type="submission" date="2018-11" db="EMBL/GenBank/DDBJ databases">
        <authorList>
            <person name="Mardanov A.V."/>
            <person name="Ravin N.V."/>
            <person name="Dedysh S.N."/>
        </authorList>
    </citation>
    <scope>NUCLEOTIDE SEQUENCE [LARGE SCALE GENOMIC DNA]</scope>
    <source>
        <strain evidence="2 3">AF10</strain>
    </source>
</reference>
<dbReference type="AlphaFoldDB" id="A0A4Q0T458"/>
<organism evidence="2 3">
    <name type="scientific">Granulicella sibirica</name>
    <dbReference type="NCBI Taxonomy" id="2479048"/>
    <lineage>
        <taxon>Bacteria</taxon>
        <taxon>Pseudomonadati</taxon>
        <taxon>Acidobacteriota</taxon>
        <taxon>Terriglobia</taxon>
        <taxon>Terriglobales</taxon>
        <taxon>Acidobacteriaceae</taxon>
        <taxon>Granulicella</taxon>
    </lineage>
</organism>
<keyword evidence="1" id="KW-1133">Transmembrane helix</keyword>
<accession>A0A4Q0T458</accession>
<name>A0A4Q0T458_9BACT</name>
<evidence type="ECO:0000313" key="3">
    <source>
        <dbReference type="Proteomes" id="UP000289437"/>
    </source>
</evidence>
<reference evidence="3" key="2">
    <citation type="submission" date="2019-02" db="EMBL/GenBank/DDBJ databases">
        <title>Granulicella sibirica sp. nov., a psychrotolerant acidobacterium isolated from an organic soil layer in forested tundra, West Siberia.</title>
        <authorList>
            <person name="Oshkin I.Y."/>
            <person name="Kulichevskaya I.S."/>
            <person name="Rijpstra W.I.C."/>
            <person name="Sinninghe Damste J.S."/>
            <person name="Rakitin A.L."/>
            <person name="Ravin N.V."/>
            <person name="Dedysh S.N."/>
        </authorList>
    </citation>
    <scope>NUCLEOTIDE SEQUENCE [LARGE SCALE GENOMIC DNA]</scope>
    <source>
        <strain evidence="3">AF10</strain>
    </source>
</reference>
<evidence type="ECO:0000256" key="1">
    <source>
        <dbReference type="SAM" id="Phobius"/>
    </source>
</evidence>
<proteinExistence type="predicted"/>
<keyword evidence="3" id="KW-1185">Reference proteome</keyword>
<gene>
    <name evidence="2" type="ORF">GRAN_0079</name>
</gene>
<keyword evidence="1" id="KW-0812">Transmembrane</keyword>
<dbReference type="Proteomes" id="UP000289437">
    <property type="component" value="Unassembled WGS sequence"/>
</dbReference>
<protein>
    <submittedName>
        <fullName evidence="2">Uncharacterized protein</fullName>
    </submittedName>
</protein>
<evidence type="ECO:0000313" key="2">
    <source>
        <dbReference type="EMBL" id="RXH56769.1"/>
    </source>
</evidence>
<sequence length="37" mass="4137">MSSPNESGAGIERWWQLLVILFGLIFLTLLVSFSPTI</sequence>
<comment type="caution">
    <text evidence="2">The sequence shown here is derived from an EMBL/GenBank/DDBJ whole genome shotgun (WGS) entry which is preliminary data.</text>
</comment>
<feature type="transmembrane region" description="Helical" evidence="1">
    <location>
        <begin position="14"/>
        <end position="33"/>
    </location>
</feature>
<keyword evidence="1" id="KW-0472">Membrane</keyword>
<dbReference type="EMBL" id="RDSM01000001">
    <property type="protein sequence ID" value="RXH56769.1"/>
    <property type="molecule type" value="Genomic_DNA"/>
</dbReference>